<comment type="caution">
    <text evidence="1">The sequence shown here is derived from an EMBL/GenBank/DDBJ whole genome shotgun (WGS) entry which is preliminary data.</text>
</comment>
<reference evidence="1" key="1">
    <citation type="submission" date="2021-02" db="EMBL/GenBank/DDBJ databases">
        <authorList>
            <person name="Dougan E. K."/>
            <person name="Rhodes N."/>
            <person name="Thang M."/>
            <person name="Chan C."/>
        </authorList>
    </citation>
    <scope>NUCLEOTIDE SEQUENCE</scope>
</reference>
<name>A0A812T4V4_9DINO</name>
<feature type="non-terminal residue" evidence="1">
    <location>
        <position position="1"/>
    </location>
</feature>
<evidence type="ECO:0000313" key="2">
    <source>
        <dbReference type="Proteomes" id="UP000601435"/>
    </source>
</evidence>
<keyword evidence="2" id="KW-1185">Reference proteome</keyword>
<feature type="non-terminal residue" evidence="1">
    <location>
        <position position="125"/>
    </location>
</feature>
<proteinExistence type="predicted"/>
<dbReference type="OrthoDB" id="416682at2759"/>
<accession>A0A812T4V4</accession>
<sequence length="125" mass="14346">ELMYQHVCDVCDQVSTEKIADVLNLMRLATEFEKIRTISPRELDRGRATDMVSRAFDKVIRHLKDQSKSVERQFVEEAISFAEANPRVDLGRETSTKVEVQSISKMGEVLKSDFWELLKLVNSGK</sequence>
<dbReference type="EMBL" id="CAJNJA010023658">
    <property type="protein sequence ID" value="CAE7514378.1"/>
    <property type="molecule type" value="Genomic_DNA"/>
</dbReference>
<organism evidence="1 2">
    <name type="scientific">Symbiodinium necroappetens</name>
    <dbReference type="NCBI Taxonomy" id="1628268"/>
    <lineage>
        <taxon>Eukaryota</taxon>
        <taxon>Sar</taxon>
        <taxon>Alveolata</taxon>
        <taxon>Dinophyceae</taxon>
        <taxon>Suessiales</taxon>
        <taxon>Symbiodiniaceae</taxon>
        <taxon>Symbiodinium</taxon>
    </lineage>
</organism>
<protein>
    <submittedName>
        <fullName evidence="1">Tiparp protein</fullName>
    </submittedName>
</protein>
<dbReference type="Proteomes" id="UP000601435">
    <property type="component" value="Unassembled WGS sequence"/>
</dbReference>
<gene>
    <name evidence="1" type="primary">Tiparp</name>
    <name evidence="1" type="ORF">SNEC2469_LOCUS14699</name>
</gene>
<dbReference type="AlphaFoldDB" id="A0A812T4V4"/>
<evidence type="ECO:0000313" key="1">
    <source>
        <dbReference type="EMBL" id="CAE7514378.1"/>
    </source>
</evidence>